<comment type="caution">
    <text evidence="3">The sequence shown here is derived from an EMBL/GenBank/DDBJ whole genome shotgun (WGS) entry which is preliminary data.</text>
</comment>
<feature type="transmembrane region" description="Helical" evidence="2">
    <location>
        <begin position="89"/>
        <end position="113"/>
    </location>
</feature>
<feature type="region of interest" description="Disordered" evidence="1">
    <location>
        <begin position="279"/>
        <end position="362"/>
    </location>
</feature>
<keyword evidence="2" id="KW-1133">Transmembrane helix</keyword>
<feature type="transmembrane region" description="Helical" evidence="2">
    <location>
        <begin position="125"/>
        <end position="144"/>
    </location>
</feature>
<feature type="transmembrane region" description="Helical" evidence="2">
    <location>
        <begin position="53"/>
        <end position="77"/>
    </location>
</feature>
<keyword evidence="4" id="KW-1185">Reference proteome</keyword>
<accession>A0ABR0G8E0</accession>
<feature type="compositionally biased region" description="Polar residues" evidence="1">
    <location>
        <begin position="352"/>
        <end position="362"/>
    </location>
</feature>
<proteinExistence type="predicted"/>
<organism evidence="3 4">
    <name type="scientific">Podospora pseudocomata</name>
    <dbReference type="NCBI Taxonomy" id="2093779"/>
    <lineage>
        <taxon>Eukaryota</taxon>
        <taxon>Fungi</taxon>
        <taxon>Dikarya</taxon>
        <taxon>Ascomycota</taxon>
        <taxon>Pezizomycotina</taxon>
        <taxon>Sordariomycetes</taxon>
        <taxon>Sordariomycetidae</taxon>
        <taxon>Sordariales</taxon>
        <taxon>Podosporaceae</taxon>
        <taxon>Podospora</taxon>
    </lineage>
</organism>
<feature type="transmembrane region" description="Helical" evidence="2">
    <location>
        <begin position="12"/>
        <end position="32"/>
    </location>
</feature>
<gene>
    <name evidence="3" type="ORF">QC762_607710</name>
</gene>
<feature type="compositionally biased region" description="Low complexity" evidence="1">
    <location>
        <begin position="315"/>
        <end position="334"/>
    </location>
</feature>
<evidence type="ECO:0000256" key="1">
    <source>
        <dbReference type="SAM" id="MobiDB-lite"/>
    </source>
</evidence>
<feature type="transmembrane region" description="Helical" evidence="2">
    <location>
        <begin position="164"/>
        <end position="188"/>
    </location>
</feature>
<keyword evidence="2" id="KW-0472">Membrane</keyword>
<feature type="compositionally biased region" description="Low complexity" evidence="1">
    <location>
        <begin position="281"/>
        <end position="306"/>
    </location>
</feature>
<keyword evidence="2" id="KW-0812">Transmembrane</keyword>
<dbReference type="Proteomes" id="UP001323405">
    <property type="component" value="Unassembled WGS sequence"/>
</dbReference>
<feature type="transmembrane region" description="Helical" evidence="2">
    <location>
        <begin position="200"/>
        <end position="222"/>
    </location>
</feature>
<evidence type="ECO:0000256" key="2">
    <source>
        <dbReference type="SAM" id="Phobius"/>
    </source>
</evidence>
<dbReference type="GeneID" id="87912359"/>
<protein>
    <submittedName>
        <fullName evidence="3">Uncharacterized protein</fullName>
    </submittedName>
</protein>
<sequence>MSLLERREGLAVTAGLTGITLTPLVGVMVLSFRRVIRHSQAIKIANLLFRIALPVYIIGVILYTSYAAVIAAGTATYRTELLLGLMSSLFLASGVILLTSSIYLTALAALYIGMGRTKWWSWLRLDTLLGAGLLFILLIAYWGMNLSDVVEGSSSTYRTWRMRWLLVVIDLTLSVMSLGVVGIALYALPKLKRLNQIPLGKMPVLLVIAAFLWAFTVVYGLATTIKSITDEWEEDEWVANRVIFPLFGPWVTSAVVCLLYLILHSPVWSDPAAIPADGRHGPTQPYYGPQQGNPQMGYQQQPYQPGYAPPHNPSGYPQQPQQYQQPQYPAQGYQHTQSPASSLPVYAHEADGNQNPYVTNVK</sequence>
<reference evidence="3 4" key="1">
    <citation type="journal article" date="2023" name="bioRxiv">
        <title>High-quality genome assemblies of four members of thePodospora anserinaspecies complex.</title>
        <authorList>
            <person name="Ament-Velasquez S.L."/>
            <person name="Vogan A.A."/>
            <person name="Wallerman O."/>
            <person name="Hartmann F."/>
            <person name="Gautier V."/>
            <person name="Silar P."/>
            <person name="Giraud T."/>
            <person name="Johannesson H."/>
        </authorList>
    </citation>
    <scope>NUCLEOTIDE SEQUENCE [LARGE SCALE GENOMIC DNA]</scope>
    <source>
        <strain evidence="3 4">CBS 415.72m</strain>
    </source>
</reference>
<evidence type="ECO:0000313" key="3">
    <source>
        <dbReference type="EMBL" id="KAK4652026.1"/>
    </source>
</evidence>
<dbReference type="RefSeq" id="XP_062741001.1">
    <property type="nucleotide sequence ID" value="XM_062892452.1"/>
</dbReference>
<name>A0ABR0G8E0_9PEZI</name>
<evidence type="ECO:0000313" key="4">
    <source>
        <dbReference type="Proteomes" id="UP001323405"/>
    </source>
</evidence>
<feature type="transmembrane region" description="Helical" evidence="2">
    <location>
        <begin position="242"/>
        <end position="263"/>
    </location>
</feature>
<dbReference type="EMBL" id="JAFFHA010000008">
    <property type="protein sequence ID" value="KAK4652026.1"/>
    <property type="molecule type" value="Genomic_DNA"/>
</dbReference>